<dbReference type="OrthoDB" id="7019963at2"/>
<reference evidence="1 2" key="1">
    <citation type="submission" date="2019-09" db="EMBL/GenBank/DDBJ databases">
        <authorList>
            <person name="Chandra G."/>
            <person name="Truman W A."/>
        </authorList>
    </citation>
    <scope>NUCLEOTIDE SEQUENCE [LARGE SCALE GENOMIC DNA]</scope>
    <source>
        <strain evidence="1">PS880</strain>
    </source>
</reference>
<sequence>MRRVELKRKVFVPASEGVRGHWKDIEPVIATFHLFGAAYEEFEARPGNYTVAIVELPDGTVENANLFDIRFIE</sequence>
<accession>A0A5E7QCJ3</accession>
<evidence type="ECO:0000313" key="2">
    <source>
        <dbReference type="Proteomes" id="UP000375525"/>
    </source>
</evidence>
<gene>
    <name evidence="1" type="ORF">PS880_05740</name>
</gene>
<protein>
    <submittedName>
        <fullName evidence="1">Uncharacterized protein</fullName>
    </submittedName>
</protein>
<organism evidence="1 2">
    <name type="scientific">Pseudomonas fluorescens</name>
    <dbReference type="NCBI Taxonomy" id="294"/>
    <lineage>
        <taxon>Bacteria</taxon>
        <taxon>Pseudomonadati</taxon>
        <taxon>Pseudomonadota</taxon>
        <taxon>Gammaproteobacteria</taxon>
        <taxon>Pseudomonadales</taxon>
        <taxon>Pseudomonadaceae</taxon>
        <taxon>Pseudomonas</taxon>
    </lineage>
</organism>
<proteinExistence type="predicted"/>
<dbReference type="EMBL" id="CABVIH010000040">
    <property type="protein sequence ID" value="VVP56613.1"/>
    <property type="molecule type" value="Genomic_DNA"/>
</dbReference>
<dbReference type="RefSeq" id="WP_150782455.1">
    <property type="nucleotide sequence ID" value="NZ_CABVIH010000040.1"/>
</dbReference>
<evidence type="ECO:0000313" key="1">
    <source>
        <dbReference type="EMBL" id="VVP56613.1"/>
    </source>
</evidence>
<name>A0A5E7QCJ3_PSEFL</name>
<dbReference type="Proteomes" id="UP000375525">
    <property type="component" value="Unassembled WGS sequence"/>
</dbReference>
<dbReference type="AlphaFoldDB" id="A0A5E7QCJ3"/>